<dbReference type="RefSeq" id="WP_141858524.1">
    <property type="nucleotide sequence ID" value="NZ_BAAAKA010000001.1"/>
</dbReference>
<protein>
    <submittedName>
        <fullName evidence="1">Uncharacterized protein</fullName>
    </submittedName>
</protein>
<organism evidence="1 2">
    <name type="scientific">Kribbella jejuensis</name>
    <dbReference type="NCBI Taxonomy" id="236068"/>
    <lineage>
        <taxon>Bacteria</taxon>
        <taxon>Bacillati</taxon>
        <taxon>Actinomycetota</taxon>
        <taxon>Actinomycetes</taxon>
        <taxon>Propionibacteriales</taxon>
        <taxon>Kribbellaceae</taxon>
        <taxon>Kribbella</taxon>
    </lineage>
</organism>
<keyword evidence="2" id="KW-1185">Reference proteome</keyword>
<comment type="caution">
    <text evidence="1">The sequence shown here is derived from an EMBL/GenBank/DDBJ whole genome shotgun (WGS) entry which is preliminary data.</text>
</comment>
<gene>
    <name evidence="1" type="ORF">FB475_4504</name>
</gene>
<reference evidence="1 2" key="1">
    <citation type="submission" date="2019-06" db="EMBL/GenBank/DDBJ databases">
        <title>Sequencing the genomes of 1000 actinobacteria strains.</title>
        <authorList>
            <person name="Klenk H.-P."/>
        </authorList>
    </citation>
    <scope>NUCLEOTIDE SEQUENCE [LARGE SCALE GENOMIC DNA]</scope>
    <source>
        <strain evidence="1 2">DSM 17305</strain>
    </source>
</reference>
<sequence length="61" mass="6654">MTADNAEPSARRHATASVDELFRDSAPVRSAGDLAMDGVFDDDEVQEFLTDLSELRRADVA</sequence>
<dbReference type="Proteomes" id="UP000316298">
    <property type="component" value="Unassembled WGS sequence"/>
</dbReference>
<evidence type="ECO:0000313" key="1">
    <source>
        <dbReference type="EMBL" id="TQJ11584.1"/>
    </source>
</evidence>
<accession>A0A542E8D5</accession>
<proteinExistence type="predicted"/>
<evidence type="ECO:0000313" key="2">
    <source>
        <dbReference type="Proteomes" id="UP000316298"/>
    </source>
</evidence>
<name>A0A542E8D5_9ACTN</name>
<dbReference type="EMBL" id="VFMM01000002">
    <property type="protein sequence ID" value="TQJ11584.1"/>
    <property type="molecule type" value="Genomic_DNA"/>
</dbReference>
<dbReference type="OrthoDB" id="3830891at2"/>
<dbReference type="AlphaFoldDB" id="A0A542E8D5"/>